<dbReference type="EMBL" id="KP881232">
    <property type="protein sequence ID" value="AKE44857.1"/>
    <property type="molecule type" value="Genomic_DNA"/>
</dbReference>
<organism evidence="1 2">
    <name type="scientific">Sinorhizobium phage phiM9</name>
    <dbReference type="NCBI Taxonomy" id="1636182"/>
    <lineage>
        <taxon>Viruses</taxon>
        <taxon>Duplodnaviria</taxon>
        <taxon>Heunggongvirae</taxon>
        <taxon>Uroviricota</taxon>
        <taxon>Caudoviricetes</taxon>
        <taxon>Pootjesviridae</taxon>
        <taxon>Emnonavirus</taxon>
        <taxon>Emnonavirus phiM9</taxon>
    </lineage>
</organism>
<evidence type="ECO:0000313" key="1">
    <source>
        <dbReference type="EMBL" id="AKE44857.1"/>
    </source>
</evidence>
<dbReference type="Proteomes" id="UP000033804">
    <property type="component" value="Segment"/>
</dbReference>
<sequence>MTRTNVQIREPIDDRLDEIAMRLRAFDLSTVDTIRVVGGCRIEELHVKDVLRVRREVLRDPDLVIDHNSILFDVSTTKSRIHVAVVELLKSLRRARDVSPKECRLIDLVLDRHHVTSELANLTKFLLLVDRGLDLSDRLERGHLDVDQSESVGPGDQRHSVEHEVLGFHLLLVAAVDVAVDFTSHPVEVSSELVGVHGHLVRFRNVRVEHLFSLGLWICSIKIERIRETLFSKHVQLFTDIWIDSACSVDSIERTFERFRKVGLPVDVLPHLDPVEVFRPFVFPCDHLVVHRVRKLQRKKTDLVTVGDWFDVCFSLFVLVDQTIVNDCCLCVDVSASVVSSMRLFIDLRSQVTDGHVACNLVDRCIVELGLDLHHVLDRTFSVTVEEHLEELLHLVSEETRSRLLLRLQTNDLQLRLFEPYAFHVGECESVHLLLDEHTTAEHSFSVCIEPVRIVCIENFACLLVRDRHDFLHRSISEFAKPLDRLCFTHVRAVLLDDFLEREVARVCVRRDPVLTRSVVLLKKSLERLAEIPNHELTGDGD</sequence>
<reference evidence="2" key="2">
    <citation type="submission" date="2015-03" db="EMBL/GenBank/DDBJ databases">
        <title>The genome and structure of Sinorhizobium meliloti phage phiM9.</title>
        <authorList>
            <person name="Johnson M.C."/>
            <person name="Tatum K.B."/>
            <person name="Lynn J.S."/>
            <person name="Brewer T.E."/>
            <person name="Washburn B.K."/>
            <person name="Stroupe M.E."/>
            <person name="Jones K.M."/>
        </authorList>
    </citation>
    <scope>NUCLEOTIDE SEQUENCE [LARGE SCALE GENOMIC DNA]</scope>
</reference>
<protein>
    <submittedName>
        <fullName evidence="1">Uncharacterized protein</fullName>
    </submittedName>
</protein>
<evidence type="ECO:0000313" key="2">
    <source>
        <dbReference type="Proteomes" id="UP000033804"/>
    </source>
</evidence>
<accession>A0A0F6R550</accession>
<dbReference type="RefSeq" id="YP_009189611.1">
    <property type="nucleotide sequence ID" value="NC_028676.1"/>
</dbReference>
<name>A0A0F6R550_9CAUD</name>
<dbReference type="GeneID" id="26517909"/>
<gene>
    <name evidence="1" type="ORF">Sm_phiM9_230</name>
</gene>
<proteinExistence type="predicted"/>
<dbReference type="KEGG" id="vg:26517909"/>
<keyword evidence="2" id="KW-1185">Reference proteome</keyword>
<reference evidence="1 2" key="1">
    <citation type="journal article" date="2015" name="J. Virol.">
        <title>Sinorhizobium meliloti Phage ?M9 Defines a New Group of T4 Superfamily Phages with Unusual Genomic Features but a Common T=16 Capsid.</title>
        <authorList>
            <person name="Johnson M.C."/>
            <person name="Tatum K.B."/>
            <person name="Lynn J.S."/>
            <person name="Brewer T.E."/>
            <person name="Lu S."/>
            <person name="Washburn B.K."/>
            <person name="Stroupe M.E."/>
            <person name="Jones K.M."/>
        </authorList>
    </citation>
    <scope>NUCLEOTIDE SEQUENCE [LARGE SCALE GENOMIC DNA]</scope>
</reference>